<dbReference type="GO" id="GO:0005737">
    <property type="term" value="C:cytoplasm"/>
    <property type="evidence" value="ECO:0007669"/>
    <property type="project" value="TreeGrafter"/>
</dbReference>
<dbReference type="EMBL" id="JEMT01023597">
    <property type="protein sequence ID" value="EXX64259.1"/>
    <property type="molecule type" value="Genomic_DNA"/>
</dbReference>
<dbReference type="Gene3D" id="1.10.510.10">
    <property type="entry name" value="Transferase(Phosphotransferase) domain 1"/>
    <property type="match status" value="1"/>
</dbReference>
<dbReference type="PANTHER" id="PTHR23257">
    <property type="entry name" value="SERINE-THREONINE PROTEIN KINASE"/>
    <property type="match status" value="1"/>
</dbReference>
<protein>
    <submittedName>
        <fullName evidence="2">Rad53p</fullName>
    </submittedName>
</protein>
<evidence type="ECO:0000313" key="3">
    <source>
        <dbReference type="Proteomes" id="UP000022910"/>
    </source>
</evidence>
<dbReference type="PANTHER" id="PTHR23257:SF963">
    <property type="entry name" value="AT08303P"/>
    <property type="match status" value="1"/>
</dbReference>
<sequence length="1207" mass="143809">MSQIDIDCVKCGDRYARVEDGWCKPCQIDNFKKNFTNWTSGNEIIDDLIQEKNQDIREPNDIIFEWIPYNQLNDIKEINNVLYSAIWKDGPLYYCHHKKDYVRKSENEKVIIFSCLYDLPIITKEFYDKVKSYCDLYDFPIYGISQNPNTKEYFMVFQVDHCEKCGNKYTNVKYKWCELCQINYLKKNFTNWTSGNEIVDNFIQEFQLKINDYDDIIVEWIPYDQFDNIKKIRKDGFVTIYSTIWKDGPLYYCLYKKEYQRKLGKKQVALKYLHNSQNITNELLIRGRNSNVLPIYGISQNPDTKDYIVVIQDEYCEKCGEEYTDLMPELGPEWGRKWCKPCQMDYLKKNFINWTSGDKKIDKFIQDRQVNHVDHHYDPILEWISYDQFDNVKELGKNGIITICTAIWKGSPLDYDMNKKIYKRNFIKQNKKVTLKCYNTQDITEFFNEDNEYSMLYRIDNLYGLSQNPDTKDYIMFLEDEYCENCGKQCTHIVEKWCELCEISYLKKNFTNWTSGNEKINNFIQEFQLRINNYTDIIVEWIPYNQFVNIKEIGKDDLFTIYSAIWKNGQLSYDKNKRIYKRNLKNQNEIVTLKSFNSQNITEEFFNEGNKYSIYSHQDDKIYGVSQNPNTKNYIIVIQERYCENCGNEYTDTFHKWCKSCQISNLKKNFTNWTSKNEKIDKFIQEMQLKIDCYDDTIVEWIPYEQFNNIKKINKDDFVTICSAIWKNGQLNYDEYKKIYQRNLKNNDRKIILKFHKLQDHNTDEFFNEANEYSIKIYGDNNRDNKIYGITQNPDTNEYIMVIENKYCEKCSENLHYYTWCKTCQLDNLKNNFINWTSGNKKIDELIQEMQLKINDKLDTIFEWIPFNQFNKIEIIGKGGFAIVYSAIWKDGPLFYKEKFRRTSGNRKVALKCLHNSSQNITDEFINEIRAYSLNYNENIIRIYGLSQNPDTKDYIIVLGYASGGSFYYQVNKNYDEFDWMSKLQSILDIIKGLNNIHQKQMVHRDFHVGNILVEKEISYLSSKIYISDMGLCGEVSNIKNESKIYGVIPYVAPEVLKGKPYTKAADIYSLGMIMYFVATGKQPFSNYAHDEYLVLNICNGIRPEMNESEIPKCYIDIMKKCWDSDPNNRPSVTELEIMIKSFFSFGYFKDKEIEKQFNKAEEYRKANLLSIRSNQSSTHLEAYYTSRLLNPLTKNLYSMEVIDFTK</sequence>
<evidence type="ECO:0000313" key="2">
    <source>
        <dbReference type="EMBL" id="EXX64259.1"/>
    </source>
</evidence>
<dbReference type="PROSITE" id="PS50011">
    <property type="entry name" value="PROTEIN_KINASE_DOM"/>
    <property type="match status" value="1"/>
</dbReference>
<dbReference type="InterPro" id="IPR001245">
    <property type="entry name" value="Ser-Thr/Tyr_kinase_cat_dom"/>
</dbReference>
<dbReference type="SUPFAM" id="SSF56112">
    <property type="entry name" value="Protein kinase-like (PK-like)"/>
    <property type="match status" value="1"/>
</dbReference>
<reference evidence="2 3" key="1">
    <citation type="submission" date="2014-02" db="EMBL/GenBank/DDBJ databases">
        <title>Single nucleus genome sequencing reveals high similarity among nuclei of an endomycorrhizal fungus.</title>
        <authorList>
            <person name="Lin K."/>
            <person name="Geurts R."/>
            <person name="Zhang Z."/>
            <person name="Limpens E."/>
            <person name="Saunders D.G."/>
            <person name="Mu D."/>
            <person name="Pang E."/>
            <person name="Cao H."/>
            <person name="Cha H."/>
            <person name="Lin T."/>
            <person name="Zhou Q."/>
            <person name="Shang Y."/>
            <person name="Li Y."/>
            <person name="Ivanov S."/>
            <person name="Sharma T."/>
            <person name="Velzen R.V."/>
            <person name="Ruijter N.D."/>
            <person name="Aanen D.K."/>
            <person name="Win J."/>
            <person name="Kamoun S."/>
            <person name="Bisseling T."/>
            <person name="Huang S."/>
        </authorList>
    </citation>
    <scope>NUCLEOTIDE SEQUENCE [LARGE SCALE GENOMIC DNA]</scope>
    <source>
        <strain evidence="3">DAOM197198w</strain>
    </source>
</reference>
<dbReference type="InterPro" id="IPR000719">
    <property type="entry name" value="Prot_kinase_dom"/>
</dbReference>
<comment type="caution">
    <text evidence="2">The sequence shown here is derived from an EMBL/GenBank/DDBJ whole genome shotgun (WGS) entry which is preliminary data.</text>
</comment>
<keyword evidence="3" id="KW-1185">Reference proteome</keyword>
<evidence type="ECO:0000259" key="1">
    <source>
        <dbReference type="PROSITE" id="PS50011"/>
    </source>
</evidence>
<feature type="domain" description="Protein kinase" evidence="1">
    <location>
        <begin position="870"/>
        <end position="1144"/>
    </location>
</feature>
<dbReference type="Pfam" id="PF07714">
    <property type="entry name" value="PK_Tyr_Ser-Thr"/>
    <property type="match status" value="1"/>
</dbReference>
<dbReference type="GO" id="GO:0005524">
    <property type="term" value="F:ATP binding"/>
    <property type="evidence" value="ECO:0007669"/>
    <property type="project" value="InterPro"/>
</dbReference>
<dbReference type="GO" id="GO:0007165">
    <property type="term" value="P:signal transduction"/>
    <property type="evidence" value="ECO:0007669"/>
    <property type="project" value="TreeGrafter"/>
</dbReference>
<dbReference type="InterPro" id="IPR050167">
    <property type="entry name" value="Ser_Thr_protein_kinase"/>
</dbReference>
<dbReference type="SMART" id="SM00220">
    <property type="entry name" value="S_TKc"/>
    <property type="match status" value="1"/>
</dbReference>
<organism evidence="2 3">
    <name type="scientific">Rhizophagus irregularis (strain DAOM 197198w)</name>
    <name type="common">Glomus intraradices</name>
    <dbReference type="NCBI Taxonomy" id="1432141"/>
    <lineage>
        <taxon>Eukaryota</taxon>
        <taxon>Fungi</taxon>
        <taxon>Fungi incertae sedis</taxon>
        <taxon>Mucoromycota</taxon>
        <taxon>Glomeromycotina</taxon>
        <taxon>Glomeromycetes</taxon>
        <taxon>Glomerales</taxon>
        <taxon>Glomeraceae</taxon>
        <taxon>Rhizophagus</taxon>
    </lineage>
</organism>
<dbReference type="HOGENOM" id="CLU_000288_7_8_1"/>
<dbReference type="OrthoDB" id="2341608at2759"/>
<dbReference type="InterPro" id="IPR011009">
    <property type="entry name" value="Kinase-like_dom_sf"/>
</dbReference>
<dbReference type="GO" id="GO:0004672">
    <property type="term" value="F:protein kinase activity"/>
    <property type="evidence" value="ECO:0007669"/>
    <property type="project" value="InterPro"/>
</dbReference>
<proteinExistence type="predicted"/>
<name>A0A015K9Y5_RHIIW</name>
<dbReference type="AlphaFoldDB" id="A0A015K9Y5"/>
<gene>
    <name evidence="2" type="ORF">RirG_144470</name>
</gene>
<dbReference type="Proteomes" id="UP000022910">
    <property type="component" value="Unassembled WGS sequence"/>
</dbReference>
<accession>A0A015K9Y5</accession>